<reference evidence="3 4" key="1">
    <citation type="submission" date="2014-03" db="EMBL/GenBank/DDBJ databases">
        <title>Genomics of Bifidobacteria.</title>
        <authorList>
            <person name="Ventura M."/>
            <person name="Milani C."/>
            <person name="Lugli G.A."/>
        </authorList>
    </citation>
    <scope>NUCLEOTIDE SEQUENCE [LARGE SCALE GENOMIC DNA]</scope>
    <source>
        <strain evidence="3 4">DSM 22766</strain>
    </source>
</reference>
<evidence type="ECO:0000256" key="2">
    <source>
        <dbReference type="SAM" id="MobiDB-lite"/>
    </source>
</evidence>
<dbReference type="EMBL" id="JGYK01000003">
    <property type="protein sequence ID" value="KFI38615.1"/>
    <property type="molecule type" value="Genomic_DNA"/>
</dbReference>
<dbReference type="Gene3D" id="3.30.420.40">
    <property type="match status" value="2"/>
</dbReference>
<comment type="similarity">
    <text evidence="1">Belongs to the ROK (NagC/XylR) family.</text>
</comment>
<proteinExistence type="inferred from homology"/>
<gene>
    <name evidence="3" type="ORF">BACT_0070</name>
</gene>
<keyword evidence="4" id="KW-1185">Reference proteome</keyword>
<name>A0A086YWG5_9BIFI</name>
<dbReference type="EC" id="2.7.1.2" evidence="3"/>
<dbReference type="Proteomes" id="UP000029015">
    <property type="component" value="Unassembled WGS sequence"/>
</dbReference>
<evidence type="ECO:0000256" key="1">
    <source>
        <dbReference type="ARBA" id="ARBA00006479"/>
    </source>
</evidence>
<dbReference type="PANTHER" id="PTHR18964">
    <property type="entry name" value="ROK (REPRESSOR, ORF, KINASE) FAMILY"/>
    <property type="match status" value="1"/>
</dbReference>
<dbReference type="AlphaFoldDB" id="A0A086YWG5"/>
<keyword evidence="3" id="KW-0808">Transferase</keyword>
<accession>A0A086YWG5</accession>
<feature type="region of interest" description="Disordered" evidence="2">
    <location>
        <begin position="314"/>
        <end position="347"/>
    </location>
</feature>
<keyword evidence="3" id="KW-0418">Kinase</keyword>
<feature type="compositionally biased region" description="Basic and acidic residues" evidence="2">
    <location>
        <begin position="333"/>
        <end position="347"/>
    </location>
</feature>
<dbReference type="SUPFAM" id="SSF53067">
    <property type="entry name" value="Actin-like ATPase domain"/>
    <property type="match status" value="1"/>
</dbReference>
<dbReference type="OrthoDB" id="8772678at2"/>
<protein>
    <submittedName>
        <fullName evidence="3">Sugar kinase, ROK family</fullName>
        <ecNumber evidence="3">2.7.1.2</ecNumber>
    </submittedName>
</protein>
<dbReference type="eggNOG" id="COG1940">
    <property type="taxonomic scope" value="Bacteria"/>
</dbReference>
<dbReference type="InterPro" id="IPR043129">
    <property type="entry name" value="ATPase_NBD"/>
</dbReference>
<sequence length="347" mass="35575">MTEALQSSKATATIKPGLRLGIDVGGTKIEGVALDESDRVVAFCRQDSHQGNQSVLEDVVNVTHSLLTQIRQARGTDQASPSTASLGIGIPGLVDSARGLVSEAVNLSIRRMDLGAQAQAALNMPVLVENDVNAAALGASQGLDLPCVVFINLGTGLGSSIIQDGRIMHGATGYAGEIGHIPVDSHSLPCKCGQHGCLETVASGAAIQAHWPQADPPLPDIIEKAKAGQADAREALNTVISGIATAVQIAGATLDPDAIILGGGVTKTGPALLDLVKAELTARGKTSRFVSFLNLPARLRMVGSNQRIGAVGAALAGAAQSRQRPGASPKASHGPEPEPQIRPEQEP</sequence>
<comment type="caution">
    <text evidence="3">The sequence shown here is derived from an EMBL/GenBank/DDBJ whole genome shotgun (WGS) entry which is preliminary data.</text>
</comment>
<evidence type="ECO:0000313" key="4">
    <source>
        <dbReference type="Proteomes" id="UP000029015"/>
    </source>
</evidence>
<organism evidence="3 4">
    <name type="scientific">Bifidobacterium actinocoloniiforme DSM 22766</name>
    <dbReference type="NCBI Taxonomy" id="1437605"/>
    <lineage>
        <taxon>Bacteria</taxon>
        <taxon>Bacillati</taxon>
        <taxon>Actinomycetota</taxon>
        <taxon>Actinomycetes</taxon>
        <taxon>Bifidobacteriales</taxon>
        <taxon>Bifidobacteriaceae</taxon>
        <taxon>Bifidobacterium</taxon>
    </lineage>
</organism>
<dbReference type="InterPro" id="IPR000600">
    <property type="entry name" value="ROK"/>
</dbReference>
<evidence type="ECO:0000313" key="3">
    <source>
        <dbReference type="EMBL" id="KFI38615.1"/>
    </source>
</evidence>
<dbReference type="Pfam" id="PF00480">
    <property type="entry name" value="ROK"/>
    <property type="match status" value="1"/>
</dbReference>
<dbReference type="PANTHER" id="PTHR18964:SF149">
    <property type="entry name" value="BIFUNCTIONAL UDP-N-ACETYLGLUCOSAMINE 2-EPIMERASE_N-ACETYLMANNOSAMINE KINASE"/>
    <property type="match status" value="1"/>
</dbReference>
<dbReference type="GO" id="GO:0004340">
    <property type="term" value="F:glucokinase activity"/>
    <property type="evidence" value="ECO:0007669"/>
    <property type="project" value="UniProtKB-EC"/>
</dbReference>
<dbReference type="RefSeq" id="WP_051905515.1">
    <property type="nucleotide sequence ID" value="NZ_CP011786.1"/>
</dbReference>